<keyword evidence="2" id="KW-1185">Reference proteome</keyword>
<evidence type="ECO:0000313" key="1">
    <source>
        <dbReference type="EMBL" id="NGM23450.1"/>
    </source>
</evidence>
<organism evidence="1 2">
    <name type="scientific">Falsiroseomonas algicola</name>
    <dbReference type="NCBI Taxonomy" id="2716930"/>
    <lineage>
        <taxon>Bacteria</taxon>
        <taxon>Pseudomonadati</taxon>
        <taxon>Pseudomonadota</taxon>
        <taxon>Alphaproteobacteria</taxon>
        <taxon>Acetobacterales</taxon>
        <taxon>Roseomonadaceae</taxon>
        <taxon>Falsiroseomonas</taxon>
    </lineage>
</organism>
<comment type="caution">
    <text evidence="1">The sequence shown here is derived from an EMBL/GenBank/DDBJ whole genome shotgun (WGS) entry which is preliminary data.</text>
</comment>
<proteinExistence type="predicted"/>
<protein>
    <submittedName>
        <fullName evidence="1">HAD-IIIC family phosphatase</fullName>
    </submittedName>
</protein>
<dbReference type="InterPro" id="IPR036412">
    <property type="entry name" value="HAD-like_sf"/>
</dbReference>
<name>A0A6M1LSL4_9PROT</name>
<accession>A0A6M1LSL4</accession>
<dbReference type="InterPro" id="IPR023214">
    <property type="entry name" value="HAD_sf"/>
</dbReference>
<evidence type="ECO:0000313" key="2">
    <source>
        <dbReference type="Proteomes" id="UP000475385"/>
    </source>
</evidence>
<dbReference type="Gene3D" id="3.40.50.1000">
    <property type="entry name" value="HAD superfamily/HAD-like"/>
    <property type="match status" value="1"/>
</dbReference>
<dbReference type="SUPFAM" id="SSF56784">
    <property type="entry name" value="HAD-like"/>
    <property type="match status" value="1"/>
</dbReference>
<sequence length="608" mass="68464">MEAVRLVVWDLDETFWRGTVTEGGIREYVQQHHDMIIELNRRGIMCSICSKNDFETVKAILVERGIWDYFIFPSISWEPKGLRIARLIEDVQLRAPTVLFLDDNPNNRAEAAALVPGLQVEDEHFVAGLLADPRFKGKDDAGLSRLKQYKLLETRKADEARATGGNEEFLRQSGIRVFIDYDVAGNIDRVVELINRTNQLNFTKNRLPEDAGLARAHILQKLSRFDCHAGLVRVEDKYGDYGHVGFFMVRNGRKRMVPGAAATHLAHFCFSCRTLGMEVERWVYDFLGRPELVVVGEVLTDLSVDRRIDWIRQVNAPGEGREEMPAIASRLIAWGGCEIHSIAGYLGAAAPTVISRGNYAASGLFARAGFSQLVLDGPSRAAPGFAEEVATLGLDVEHEMLDVFANPGPNDLYVFNLTGDMNWLLRHRTGGWHFSMDPRGWKHPKRFFEVDAEELDAVVAAMPGEEQEREHLRKVGRHVALNYERVPVSPTAEILRRHHRIVEAMPAGSRCIFLLDLDCWRLSMESTAFKPLPRVADYSSRMRREMQGIPHVGLVEFADAIRSDEEVKPARHYAREVYYRLSQLIAAKAAALTPKASPLESPAAREAA</sequence>
<dbReference type="NCBIfam" id="TIGR01681">
    <property type="entry name" value="HAD-SF-IIIC"/>
    <property type="match status" value="1"/>
</dbReference>
<dbReference type="InterPro" id="IPR010033">
    <property type="entry name" value="HAD_SF_ppase_IIIC"/>
</dbReference>
<dbReference type="EMBL" id="JAAIKB010000015">
    <property type="protein sequence ID" value="NGM23450.1"/>
    <property type="molecule type" value="Genomic_DNA"/>
</dbReference>
<dbReference type="RefSeq" id="WP_164697370.1">
    <property type="nucleotide sequence ID" value="NZ_JAAIKB010000015.1"/>
</dbReference>
<gene>
    <name evidence="1" type="ORF">G3576_25785</name>
</gene>
<dbReference type="AlphaFoldDB" id="A0A6M1LSL4"/>
<reference evidence="1 2" key="1">
    <citation type="submission" date="2020-03" db="EMBL/GenBank/DDBJ databases">
        <title>Roseomonas stagni sp. nov., isolated from pond water in Japan.</title>
        <authorList>
            <person name="Furuhata K."/>
            <person name="Miyamoto H."/>
            <person name="Goto K."/>
        </authorList>
    </citation>
    <scope>NUCLEOTIDE SEQUENCE [LARGE SCALE GENOMIC DNA]</scope>
    <source>
        <strain evidence="1 2">PeD5</strain>
    </source>
</reference>
<dbReference type="Proteomes" id="UP000475385">
    <property type="component" value="Unassembled WGS sequence"/>
</dbReference>